<comment type="caution">
    <text evidence="9">The sequence shown here is derived from an EMBL/GenBank/DDBJ whole genome shotgun (WGS) entry which is preliminary data.</text>
</comment>
<reference evidence="9" key="1">
    <citation type="journal article" date="2020" name="Fungal Divers.">
        <title>Resolving the Mortierellaceae phylogeny through synthesis of multi-gene phylogenetics and phylogenomics.</title>
        <authorList>
            <person name="Vandepol N."/>
            <person name="Liber J."/>
            <person name="Desiro A."/>
            <person name="Na H."/>
            <person name="Kennedy M."/>
            <person name="Barry K."/>
            <person name="Grigoriev I.V."/>
            <person name="Miller A.N."/>
            <person name="O'Donnell K."/>
            <person name="Stajich J.E."/>
            <person name="Bonito G."/>
        </authorList>
    </citation>
    <scope>NUCLEOTIDE SEQUENCE</scope>
    <source>
        <strain evidence="9">MES-2147</strain>
    </source>
</reference>
<feature type="region of interest" description="Disordered" evidence="4">
    <location>
        <begin position="2548"/>
        <end position="2569"/>
    </location>
</feature>
<dbReference type="Pfam" id="PF25033">
    <property type="entry name" value="VPS13_M"/>
    <property type="match status" value="1"/>
</dbReference>
<accession>A0A9P6J6U5</accession>
<keyword evidence="10" id="KW-1185">Reference proteome</keyword>
<evidence type="ECO:0000256" key="3">
    <source>
        <dbReference type="ARBA" id="ARBA00023055"/>
    </source>
</evidence>
<dbReference type="GO" id="GO:0045324">
    <property type="term" value="P:late endosome to vacuole transport"/>
    <property type="evidence" value="ECO:0007669"/>
    <property type="project" value="TreeGrafter"/>
</dbReference>
<dbReference type="EMBL" id="JAAAHW010006248">
    <property type="protein sequence ID" value="KAF9963917.1"/>
    <property type="molecule type" value="Genomic_DNA"/>
</dbReference>
<evidence type="ECO:0000256" key="1">
    <source>
        <dbReference type="ARBA" id="ARBA00006545"/>
    </source>
</evidence>
<evidence type="ECO:0000259" key="7">
    <source>
        <dbReference type="Pfam" id="PF25036"/>
    </source>
</evidence>
<organism evidence="9 10">
    <name type="scientific">Modicella reniformis</name>
    <dbReference type="NCBI Taxonomy" id="1440133"/>
    <lineage>
        <taxon>Eukaryota</taxon>
        <taxon>Fungi</taxon>
        <taxon>Fungi incertae sedis</taxon>
        <taxon>Mucoromycota</taxon>
        <taxon>Mortierellomycotina</taxon>
        <taxon>Mortierellomycetes</taxon>
        <taxon>Mortierellales</taxon>
        <taxon>Mortierellaceae</taxon>
        <taxon>Modicella</taxon>
    </lineage>
</organism>
<feature type="region of interest" description="Disordered" evidence="4">
    <location>
        <begin position="1344"/>
        <end position="1371"/>
    </location>
</feature>
<evidence type="ECO:0000259" key="6">
    <source>
        <dbReference type="Pfam" id="PF25033"/>
    </source>
</evidence>
<feature type="domain" description="Chorein N-terminal" evidence="5">
    <location>
        <begin position="1"/>
        <end position="826"/>
    </location>
</feature>
<dbReference type="PANTHER" id="PTHR16166">
    <property type="entry name" value="VACUOLAR PROTEIN SORTING-ASSOCIATED PROTEIN VPS13"/>
    <property type="match status" value="1"/>
</dbReference>
<protein>
    <recommendedName>
        <fullName evidence="11">Vacuolar protein sorting-associated protein</fullName>
    </recommendedName>
</protein>
<dbReference type="InterPro" id="IPR056748">
    <property type="entry name" value="VPS13-like_C"/>
</dbReference>
<feature type="compositionally biased region" description="Pro residues" evidence="4">
    <location>
        <begin position="1358"/>
        <end position="1368"/>
    </location>
</feature>
<evidence type="ECO:0000256" key="2">
    <source>
        <dbReference type="ARBA" id="ARBA00022448"/>
    </source>
</evidence>
<dbReference type="Proteomes" id="UP000749646">
    <property type="component" value="Unassembled WGS sequence"/>
</dbReference>
<feature type="region of interest" description="Disordered" evidence="4">
    <location>
        <begin position="1028"/>
        <end position="1059"/>
    </location>
</feature>
<evidence type="ECO:0000256" key="4">
    <source>
        <dbReference type="SAM" id="MobiDB-lite"/>
    </source>
</evidence>
<feature type="compositionally biased region" description="Low complexity" evidence="4">
    <location>
        <begin position="1511"/>
        <end position="1536"/>
    </location>
</feature>
<evidence type="ECO:0000259" key="8">
    <source>
        <dbReference type="Pfam" id="PF25037"/>
    </source>
</evidence>
<dbReference type="InterPro" id="IPR026854">
    <property type="entry name" value="VPS13_N"/>
</dbReference>
<name>A0A9P6J6U5_9FUNG</name>
<evidence type="ECO:0000313" key="9">
    <source>
        <dbReference type="EMBL" id="KAF9963917.1"/>
    </source>
</evidence>
<dbReference type="GO" id="GO:0006869">
    <property type="term" value="P:lipid transport"/>
    <property type="evidence" value="ECO:0007669"/>
    <property type="project" value="UniProtKB-KW"/>
</dbReference>
<dbReference type="InterPro" id="IPR056747">
    <property type="entry name" value="VPS13-like_M"/>
</dbReference>
<feature type="region of interest" description="Disordered" evidence="4">
    <location>
        <begin position="1510"/>
        <end position="1552"/>
    </location>
</feature>
<evidence type="ECO:0008006" key="11">
    <source>
        <dbReference type="Google" id="ProtNLM"/>
    </source>
</evidence>
<dbReference type="OrthoDB" id="428159at2759"/>
<feature type="domain" description="Vacuolar protein sorting-associated protein 13 VPS13 adaptor binding" evidence="7">
    <location>
        <begin position="1905"/>
        <end position="2486"/>
    </location>
</feature>
<proteinExistence type="inferred from homology"/>
<dbReference type="InterPro" id="IPR009543">
    <property type="entry name" value="VPS13_VAB"/>
</dbReference>
<dbReference type="GO" id="GO:0045053">
    <property type="term" value="P:protein retention in Golgi apparatus"/>
    <property type="evidence" value="ECO:0007669"/>
    <property type="project" value="TreeGrafter"/>
</dbReference>
<evidence type="ECO:0000259" key="5">
    <source>
        <dbReference type="Pfam" id="PF12624"/>
    </source>
</evidence>
<dbReference type="PANTHER" id="PTHR16166:SF93">
    <property type="entry name" value="INTERMEMBRANE LIPID TRANSFER PROTEIN VPS13"/>
    <property type="match status" value="1"/>
</dbReference>
<dbReference type="Pfam" id="PF12624">
    <property type="entry name" value="VPS13_N"/>
    <property type="match status" value="1"/>
</dbReference>
<keyword evidence="2" id="KW-0813">Transport</keyword>
<evidence type="ECO:0000313" key="10">
    <source>
        <dbReference type="Proteomes" id="UP000749646"/>
    </source>
</evidence>
<gene>
    <name evidence="9" type="ORF">BGZ65_006327</name>
</gene>
<comment type="similarity">
    <text evidence="1">Belongs to the VPS13 family.</text>
</comment>
<keyword evidence="3" id="KW-0445">Lipid transport</keyword>
<dbReference type="InterPro" id="IPR026847">
    <property type="entry name" value="VPS13"/>
</dbReference>
<feature type="domain" description="VPS13-like middle region" evidence="6">
    <location>
        <begin position="1075"/>
        <end position="1846"/>
    </location>
</feature>
<dbReference type="GO" id="GO:0006623">
    <property type="term" value="P:protein targeting to vacuole"/>
    <property type="evidence" value="ECO:0007669"/>
    <property type="project" value="TreeGrafter"/>
</dbReference>
<dbReference type="GO" id="GO:0007005">
    <property type="term" value="P:mitochondrion organization"/>
    <property type="evidence" value="ECO:0007669"/>
    <property type="project" value="TreeGrafter"/>
</dbReference>
<dbReference type="Pfam" id="PF25037">
    <property type="entry name" value="VPS13_C"/>
    <property type="match status" value="1"/>
</dbReference>
<sequence length="3151" mass="352874">MFESLVAGLLNQFVGPYVTNLNVNQLNIGIWNGDVKLKNLRLKKDALDKFNLPIDVVEGYLGELTLSIPWSNLKSTPVKVYVNNVYLLCAPKGESEVDPEEEDARAQALKVERLANAELLSSKSAGTDDEDKKNATFFNQLVTKVVDNVQVSINNIHVRFEDKLSNPEHPFAAGLTLSKLSAESTDGEWVPTFIHDEANTIHKFVTLDSLAMYWNTDSRSLGGQGLDEALKSFVDLIAKAEFVPDEHQYILKPVSGTGKIKINKRYGGDVPKTGVTLNFDELGFVVDDEQYRSVLLMMSLFHSVIRRQEFRKFRPANSVTPMKDPLAWFRYAGNAVLSKIHERKRKWTWAYFEERREDRKSYVELYKNHKLGRNDLEDAERLKALEWKLSYDDIRLYRSIANAALRREKILIEKKQAAEQPQGWISSWWYGPSSTTQTSQKEESTTLTDEQKKQLYDVIDYDEKTALQAELEEAKDTILVAVNAKLRTGSFALKKDPHGAKKTIFSIVFDTFLAKFAQRTDNFEAGIALGGLTCIDGTTQNTLYPKIIRVKETEGTKGVISHVSDGDTIYGGEGSQDVQDDVGPDFHPFFAVNFENNPLDGHADSVLEVKMRHLEILFNPKTVETVLEFLKPPPSEADSINALLEVAGDTLGDLAAQTRAGLEYALEEHKRLDLRVDVDAPVMILPESCTDVNALVVVLDVGHINVESKLVSKEDKAVVEKNHNRTMDASDFEKLENLMYDRFIVQLSSTQLLVGQSVERCLQHIRNPSKEADLHVINKINMTFHVHLSIMPQALNLTKIRVFGDLPLLQINFSDRKYKTLMSIVDLVVPKDPEPAAPPPPKPKSSVNLGLLSKSNYKDDLVLGETTEGDTDDEQHVTRREKDKFSFKVAKFAVTLRKAAQDINMPERVLAELIIERFGLQFVLRGVDMNVEIVLGSLKVEDKMVNDPRYPNLLSSDADGTSPTAEGSQDLVRVSYLKVNRISPDYLTKYKGIDATVNISFSTITIILTRKSVLTLFDFVLTTFTAPAAPNPPRPPAHAGDHITSKTPQSQADSKPPVQDTMKVKVKMTSINFILNNDGHRLATMALSQCDVAVLMKPATMRVNVKLGNFTLTDNISPGKQEILAIKGEELADFAYETFDVKDPDNPGYDASVFLRAGSLQLTFLEDPIRQLLDFSTKFARMHILYDSARNAAVNQAQALQTAASASKFHFDVRIRTPIVILPKDAKSRDTIVANLGEISIRNEFADDKEIEGSFLDQMKLEIHSISLFSQFYFDDTVQELRIIEDVDILFDVNRATHKAGLSRPDMELAGEMSNVSMNLTELQYRTLYAISMSVARAFGGSGEEDTDALAASTGIPSAPPQPPPPVKPSNEKWTSIDLAFTLPQVTLEIYQGDATQKDELRDCSFSKFSLTKTDFKYKMLTDSTMQAELTIQDLIISDTRRNVKTKFREIIPANLHDNPQISVSLSTTDDGSTLAMVHVDSPKVIFHLEYIFALQSYFMSALTPDLVAEAPPSASRPPAANNPPASSASARRSSNTVAPKSPEPPKPMDQAPSLHYRVSVISPEIILLANAATSSTDAIILSANQVLISQQEIMTLIVDRIGMVLCKYDKREDTSLRFIDNFDIALSMGTRSPTPGHQLTNVTLDVRPLVLRLSYRDAMLIMDIVNKATELQSKGQTAAEESKTNKQLTNVGPAPRAITEYERGSVVVPVPTATAKPTSKRLIEGASFVTTRETLKGSIQGVQLILIDDMYSLPMLDLKLDRFEMEVKEWSTDMKVHTLLQPSINYFNVRNSHWEPLLEPWQFAVNVSQGVQAANMLIDVFSKKDLNINVTHTFIETALQVMATIEKEPHHGASVNREALVPYLLRNRTGYSIHVWAESESENNTDTVVHKIKDGGDMPWRFDDWRKMRESVSRRKNTLGIQIDDVPWESLKDVLVEREGRNLHVLRPKLNGVSHRVMVDIQIKNNVKVVTFSSALLVENATSIPIEVVVVDEKKKHLSSVQNIAPGYDYSVPIEDAYKNRLLVRPARGFEFNWSTETIFWLDLASQQRQQRSDGQASSTVSCHAMVESNQQPFLFQVRGGTDNFDPVAQHYPFMTIRLSAPVEIENLLPYNIQYRVLEKTSPNHNGNVVESYLRRGGVSPLHTVDVRNLMLLSVAIDNTAFLPSEYAIVSSHDPDELPEEDTLTLIDPYGLKLTLGIQRHVIPNSGGAIKFSIFSPYVILNKSGLDLVFKAKSFMQTDKIAAGQGKDKNQPLMFSYGKEKGKRSHVQVADKTQWSQPVSFEAVGSIMEIALQAKDRKEEIHLGMNVELGKGKYALSKVVTITPRFILKNNLNEDLCFREVGSSNSTMLPAGKHEPLRYMRQGQQKLLSLRKREVTSRWTAPFSIDTMGKVHVPIARNDIEVDLIRVNVMMERATVFIILNKEEGRWPYRIDNRSSWDIKFSQHSPIRNESMTSSASSSSSSTPKVYTLKAGETMAYSWDFPHQQEKALVLSVSGREREVKLQEIGSLVPFKFPVNEATGIMSIDVIAEGPTQVLVLSDYDSKRSLFKQRSGDEDRGPIKDQKEQSKDHAREGFEVIDVDAVVTFSFQLHLECIGISVLNQRMQELIYLSMTGFELRYKDSNLNQSLNLLVKWLQIDNQLYGGLSPIILCPTQVPKDEKDALAHPTLHIALVKAKDDTHGVVYFKYFSILLQELTVATDEDFLFTLLEFTKINVPGWNEDSSVVQWCEESQDLPEPTANDDENQLFFEVLQLQPMKVNLSFKRSDRMNIEETQQKTSGGNPIMYLFNVLTMAIGNIDGAPITLNALVMENVRASGAMLADLLQRHYTQDIFFQLYMVVGSIEFLGNPVGLFSNLSSGVADFFYEPYQGIIMGDSPSDFGLGVVRGTSSLLKKTVFGFSDSLAKISGSVGKGLSAATMDKSFQERRRLGTQRNAPKHALSGLSQGANSLAVGLVSGVTGIVEQPLAGAQKDGVEGFFKGLGKGMVGVVTKPLVGVFDFTTNVTSGIRNTTTVFDRELTRRRTPRYVPKNGILTPYNKEEALGQSWLKQVDNGRYFHDDYIAHLVLKGDNMVSMLTSKRIMVFRADSLKVEWELEFHEIRTIAPFPRGISITSRRDQQENFIPIFEQSSLKWFTAKIEEKVAQFNAELKPLE</sequence>
<dbReference type="Pfam" id="PF25036">
    <property type="entry name" value="VPS13_VAB"/>
    <property type="match status" value="1"/>
</dbReference>
<feature type="domain" description="Intermembrane lipid transfer protein VPS13-like C-terminal" evidence="8">
    <location>
        <begin position="3021"/>
        <end position="3124"/>
    </location>
</feature>